<accession>A0A512HXG1</accession>
<feature type="transmembrane region" description="Helical" evidence="7">
    <location>
        <begin position="153"/>
        <end position="174"/>
    </location>
</feature>
<gene>
    <name evidence="9" type="primary">dppC</name>
    <name evidence="9" type="ORF">AFL01nite_24660</name>
</gene>
<evidence type="ECO:0000256" key="4">
    <source>
        <dbReference type="ARBA" id="ARBA00022692"/>
    </source>
</evidence>
<dbReference type="GO" id="GO:0055085">
    <property type="term" value="P:transmembrane transport"/>
    <property type="evidence" value="ECO:0007669"/>
    <property type="project" value="InterPro"/>
</dbReference>
<comment type="similarity">
    <text evidence="7">Belongs to the binding-protein-dependent transport system permease family.</text>
</comment>
<dbReference type="InterPro" id="IPR035906">
    <property type="entry name" value="MetI-like_sf"/>
</dbReference>
<keyword evidence="2 7" id="KW-0813">Transport</keyword>
<dbReference type="Pfam" id="PF12911">
    <property type="entry name" value="OppC_N"/>
    <property type="match status" value="1"/>
</dbReference>
<evidence type="ECO:0000259" key="8">
    <source>
        <dbReference type="PROSITE" id="PS50928"/>
    </source>
</evidence>
<dbReference type="GO" id="GO:0005886">
    <property type="term" value="C:plasma membrane"/>
    <property type="evidence" value="ECO:0007669"/>
    <property type="project" value="UniProtKB-SubCell"/>
</dbReference>
<dbReference type="PROSITE" id="PS50928">
    <property type="entry name" value="ABC_TM1"/>
    <property type="match status" value="1"/>
</dbReference>
<dbReference type="Gene3D" id="1.10.3720.10">
    <property type="entry name" value="MetI-like"/>
    <property type="match status" value="1"/>
</dbReference>
<feature type="transmembrane region" description="Helical" evidence="7">
    <location>
        <begin position="180"/>
        <end position="198"/>
    </location>
</feature>
<feature type="transmembrane region" description="Helical" evidence="7">
    <location>
        <begin position="52"/>
        <end position="74"/>
    </location>
</feature>
<evidence type="ECO:0000256" key="7">
    <source>
        <dbReference type="RuleBase" id="RU363032"/>
    </source>
</evidence>
<comment type="caution">
    <text evidence="9">The sequence shown here is derived from an EMBL/GenBank/DDBJ whole genome shotgun (WGS) entry which is preliminary data.</text>
</comment>
<evidence type="ECO:0000313" key="10">
    <source>
        <dbReference type="Proteomes" id="UP000321769"/>
    </source>
</evidence>
<protein>
    <submittedName>
        <fullName evidence="9">Peptide ABC transporter permease</fullName>
    </submittedName>
</protein>
<feature type="transmembrane region" description="Helical" evidence="7">
    <location>
        <begin position="296"/>
        <end position="317"/>
    </location>
</feature>
<dbReference type="RefSeq" id="WP_146828001.1">
    <property type="nucleotide sequence ID" value="NZ_BAAAYQ010000005.1"/>
</dbReference>
<evidence type="ECO:0000256" key="5">
    <source>
        <dbReference type="ARBA" id="ARBA00022989"/>
    </source>
</evidence>
<dbReference type="AlphaFoldDB" id="A0A512HXG1"/>
<dbReference type="CDD" id="cd06261">
    <property type="entry name" value="TM_PBP2"/>
    <property type="match status" value="1"/>
</dbReference>
<dbReference type="InterPro" id="IPR000515">
    <property type="entry name" value="MetI-like"/>
</dbReference>
<keyword evidence="3" id="KW-1003">Cell membrane</keyword>
<keyword evidence="6 7" id="KW-0472">Membrane</keyword>
<name>A0A512HXG1_9ACTN</name>
<dbReference type="OrthoDB" id="8906042at2"/>
<feature type="domain" description="ABC transmembrane type-1" evidence="8">
    <location>
        <begin position="114"/>
        <end position="314"/>
    </location>
</feature>
<evidence type="ECO:0000256" key="3">
    <source>
        <dbReference type="ARBA" id="ARBA00022475"/>
    </source>
</evidence>
<sequence>MPEIPTTAPLPGQDHFVAPLGETPLEATGTLDTSRPPESQWKEAWKNLRRNVLFWVSAIILGFVLVVVAFPGLFTDLNPLKADLSRSLEGPSSGHIAGFDKQGYDVFARTIYGARASVSVGVACTLVVTILGLISGALAGFYGGWVDTIVSRIADIFFAIPLLLGAIVGLSVLNNAWPDRGFGGGVVAVTFALAAFGWPQVTRIARSAVLEVKNLEFVDAARAIGASQARNLWRHVVPNALAPVIVIATVSLGIFIVAEATLSFLGIGLPYGVVSWGNDISAAQNQIRSGQRLGVLFWPASALAVTVLGFILLGDAVQDALDPKSRKKD</sequence>
<feature type="transmembrane region" description="Helical" evidence="7">
    <location>
        <begin position="240"/>
        <end position="267"/>
    </location>
</feature>
<evidence type="ECO:0000313" key="9">
    <source>
        <dbReference type="EMBL" id="GEO90139.1"/>
    </source>
</evidence>
<dbReference type="Proteomes" id="UP000321769">
    <property type="component" value="Unassembled WGS sequence"/>
</dbReference>
<keyword evidence="10" id="KW-1185">Reference proteome</keyword>
<dbReference type="Pfam" id="PF00528">
    <property type="entry name" value="BPD_transp_1"/>
    <property type="match status" value="1"/>
</dbReference>
<dbReference type="InterPro" id="IPR025966">
    <property type="entry name" value="OppC_N"/>
</dbReference>
<keyword evidence="5 7" id="KW-1133">Transmembrane helix</keyword>
<evidence type="ECO:0000256" key="6">
    <source>
        <dbReference type="ARBA" id="ARBA00023136"/>
    </source>
</evidence>
<feature type="transmembrane region" description="Helical" evidence="7">
    <location>
        <begin position="118"/>
        <end position="141"/>
    </location>
</feature>
<reference evidence="9 10" key="1">
    <citation type="submission" date="2019-07" db="EMBL/GenBank/DDBJ databases">
        <title>Whole genome shotgun sequence of Aeromicrobium flavum NBRC 107625.</title>
        <authorList>
            <person name="Hosoyama A."/>
            <person name="Uohara A."/>
            <person name="Ohji S."/>
            <person name="Ichikawa N."/>
        </authorList>
    </citation>
    <scope>NUCLEOTIDE SEQUENCE [LARGE SCALE GENOMIC DNA]</scope>
    <source>
        <strain evidence="9 10">NBRC 107625</strain>
    </source>
</reference>
<dbReference type="PANTHER" id="PTHR43386">
    <property type="entry name" value="OLIGOPEPTIDE TRANSPORT SYSTEM PERMEASE PROTEIN APPC"/>
    <property type="match status" value="1"/>
</dbReference>
<dbReference type="SUPFAM" id="SSF161098">
    <property type="entry name" value="MetI-like"/>
    <property type="match status" value="1"/>
</dbReference>
<dbReference type="InterPro" id="IPR050366">
    <property type="entry name" value="BP-dependent_transpt_permease"/>
</dbReference>
<dbReference type="PANTHER" id="PTHR43386:SF6">
    <property type="entry name" value="ABC TRANSPORTER PERMEASE PROTEIN"/>
    <property type="match status" value="1"/>
</dbReference>
<comment type="subcellular location">
    <subcellularLocation>
        <location evidence="1 7">Cell membrane</location>
        <topology evidence="1 7">Multi-pass membrane protein</topology>
    </subcellularLocation>
</comment>
<evidence type="ECO:0000256" key="2">
    <source>
        <dbReference type="ARBA" id="ARBA00022448"/>
    </source>
</evidence>
<dbReference type="EMBL" id="BJZQ01000014">
    <property type="protein sequence ID" value="GEO90139.1"/>
    <property type="molecule type" value="Genomic_DNA"/>
</dbReference>
<organism evidence="9 10">
    <name type="scientific">Aeromicrobium flavum</name>
    <dbReference type="NCBI Taxonomy" id="416568"/>
    <lineage>
        <taxon>Bacteria</taxon>
        <taxon>Bacillati</taxon>
        <taxon>Actinomycetota</taxon>
        <taxon>Actinomycetes</taxon>
        <taxon>Propionibacteriales</taxon>
        <taxon>Nocardioidaceae</taxon>
        <taxon>Aeromicrobium</taxon>
    </lineage>
</organism>
<proteinExistence type="inferred from homology"/>
<keyword evidence="4 7" id="KW-0812">Transmembrane</keyword>
<evidence type="ECO:0000256" key="1">
    <source>
        <dbReference type="ARBA" id="ARBA00004651"/>
    </source>
</evidence>